<accession>A0AAE1LY90</accession>
<proteinExistence type="predicted"/>
<evidence type="ECO:0000313" key="2">
    <source>
        <dbReference type="Proteomes" id="UP001273209"/>
    </source>
</evidence>
<name>A0AAE1LY90_9HYPO</name>
<dbReference type="RefSeq" id="XP_062753080.1">
    <property type="nucleotide sequence ID" value="XM_062902799.1"/>
</dbReference>
<comment type="caution">
    <text evidence="1">The sequence shown here is derived from an EMBL/GenBank/DDBJ whole genome shotgun (WGS) entry which is preliminary data.</text>
</comment>
<evidence type="ECO:0000313" key="1">
    <source>
        <dbReference type="EMBL" id="KAK4067000.1"/>
    </source>
</evidence>
<dbReference type="EMBL" id="JAWRVG010000037">
    <property type="protein sequence ID" value="KAK4067000.1"/>
    <property type="molecule type" value="Genomic_DNA"/>
</dbReference>
<reference evidence="1" key="1">
    <citation type="submission" date="2023-11" db="EMBL/GenBank/DDBJ databases">
        <title>The genome sequences of three competitors of mushroom-forming fungi.</title>
        <authorList>
            <person name="Beijen E."/>
            <person name="Ohm R.A."/>
        </authorList>
    </citation>
    <scope>NUCLEOTIDE SEQUENCE</scope>
    <source>
        <strain evidence="1">CBS 100526</strain>
    </source>
</reference>
<dbReference type="AlphaFoldDB" id="A0AAE1LY90"/>
<dbReference type="GeneID" id="87922704"/>
<gene>
    <name evidence="1" type="ORF">Triagg1_8000</name>
</gene>
<sequence length="157" mass="16707">MQGIPVRSCSLTKAEAAGNVCGPGSRYVVYCGDGDGGHARCRSFAERVIAPYAQPSHLLAEHKQIRVSQGAKLWESVNATRRLGTLRRAPSVPHAGSTAIVTTLSDSKVIKSLRGKIKEIAEQLVGLWIHVDLGGAGELQQGQQGQQGCVLQQLVLV</sequence>
<keyword evidence="2" id="KW-1185">Reference proteome</keyword>
<dbReference type="Proteomes" id="UP001273209">
    <property type="component" value="Unassembled WGS sequence"/>
</dbReference>
<protein>
    <submittedName>
        <fullName evidence="1">Uncharacterized protein</fullName>
    </submittedName>
</protein>
<organism evidence="1 2">
    <name type="scientific">Trichoderma aggressivum f. europaeum</name>
    <dbReference type="NCBI Taxonomy" id="173218"/>
    <lineage>
        <taxon>Eukaryota</taxon>
        <taxon>Fungi</taxon>
        <taxon>Dikarya</taxon>
        <taxon>Ascomycota</taxon>
        <taxon>Pezizomycotina</taxon>
        <taxon>Sordariomycetes</taxon>
        <taxon>Hypocreomycetidae</taxon>
        <taxon>Hypocreales</taxon>
        <taxon>Hypocreaceae</taxon>
        <taxon>Trichoderma</taxon>
    </lineage>
</organism>